<dbReference type="AlphaFoldDB" id="A0A7R8WPG2"/>
<evidence type="ECO:0000256" key="1">
    <source>
        <dbReference type="SAM" id="MobiDB-lite"/>
    </source>
</evidence>
<feature type="region of interest" description="Disordered" evidence="1">
    <location>
        <begin position="62"/>
        <end position="123"/>
    </location>
</feature>
<organism evidence="2">
    <name type="scientific">Cyprideis torosa</name>
    <dbReference type="NCBI Taxonomy" id="163714"/>
    <lineage>
        <taxon>Eukaryota</taxon>
        <taxon>Metazoa</taxon>
        <taxon>Ecdysozoa</taxon>
        <taxon>Arthropoda</taxon>
        <taxon>Crustacea</taxon>
        <taxon>Oligostraca</taxon>
        <taxon>Ostracoda</taxon>
        <taxon>Podocopa</taxon>
        <taxon>Podocopida</taxon>
        <taxon>Cytherocopina</taxon>
        <taxon>Cytheroidea</taxon>
        <taxon>Cytherideidae</taxon>
        <taxon>Cyprideis</taxon>
    </lineage>
</organism>
<protein>
    <submittedName>
        <fullName evidence="2">Uncharacterized protein</fullName>
    </submittedName>
</protein>
<name>A0A7R8WPG2_9CRUS</name>
<dbReference type="EMBL" id="OB664836">
    <property type="protein sequence ID" value="CAD7232585.1"/>
    <property type="molecule type" value="Genomic_DNA"/>
</dbReference>
<proteinExistence type="predicted"/>
<gene>
    <name evidence="2" type="ORF">CTOB1V02_LOCUS10418</name>
</gene>
<sequence length="123" mass="13619">MGSVRTSTPVAPLNFYTCRPSSTVLGSVRTSTPVAPLNFYTCRPSSTVLGYTCECTSQFTGPHCSEGTRFPSTQERRQDSTSLTSEEGKPTIAVQPVLTGFSTETEKRLRRSRRRTELGSWQF</sequence>
<dbReference type="Gene3D" id="2.10.25.10">
    <property type="entry name" value="Laminin"/>
    <property type="match status" value="1"/>
</dbReference>
<accession>A0A7R8WPG2</accession>
<reference evidence="2" key="1">
    <citation type="submission" date="2020-11" db="EMBL/GenBank/DDBJ databases">
        <authorList>
            <person name="Tran Van P."/>
        </authorList>
    </citation>
    <scope>NUCLEOTIDE SEQUENCE</scope>
</reference>
<evidence type="ECO:0000313" key="2">
    <source>
        <dbReference type="EMBL" id="CAD7232585.1"/>
    </source>
</evidence>